<feature type="coiled-coil region" evidence="5">
    <location>
        <begin position="516"/>
        <end position="550"/>
    </location>
</feature>
<dbReference type="Gene3D" id="1.20.5.190">
    <property type="match status" value="5"/>
</dbReference>
<dbReference type="InterPro" id="IPR000048">
    <property type="entry name" value="IQ_motif_EF-hand-BS"/>
</dbReference>
<accession>K3WKW0</accession>
<dbReference type="EMBL" id="GL376573">
    <property type="status" value="NOT_ANNOTATED_CDS"/>
    <property type="molecule type" value="Genomic_DNA"/>
</dbReference>
<name>K3WKW0_GLOUD</name>
<keyword evidence="7" id="KW-1185">Reference proteome</keyword>
<dbReference type="GO" id="GO:0005737">
    <property type="term" value="C:cytoplasm"/>
    <property type="evidence" value="ECO:0007669"/>
    <property type="project" value="UniProtKB-SubCell"/>
</dbReference>
<keyword evidence="5" id="KW-0175">Coiled coil</keyword>
<proteinExistence type="predicted"/>
<dbReference type="AlphaFoldDB" id="K3WKW0"/>
<dbReference type="PANTHER" id="PTHR22706">
    <property type="entry name" value="ASSEMBLY FACTOR FOR SPINDLE MICROTUBULES"/>
    <property type="match status" value="1"/>
</dbReference>
<evidence type="ECO:0000313" key="6">
    <source>
        <dbReference type="EnsemblProtists" id="PYU1_T005602"/>
    </source>
</evidence>
<protein>
    <recommendedName>
        <fullName evidence="8">Myosin motor domain-containing protein</fullName>
    </recommendedName>
</protein>
<evidence type="ECO:0000256" key="3">
    <source>
        <dbReference type="ARBA" id="ARBA00022737"/>
    </source>
</evidence>
<reference evidence="7" key="1">
    <citation type="journal article" date="2010" name="Genome Biol.">
        <title>Genome sequence of the necrotrophic plant pathogen Pythium ultimum reveals original pathogenicity mechanisms and effector repertoire.</title>
        <authorList>
            <person name="Levesque C.A."/>
            <person name="Brouwer H."/>
            <person name="Cano L."/>
            <person name="Hamilton J.P."/>
            <person name="Holt C."/>
            <person name="Huitema E."/>
            <person name="Raffaele S."/>
            <person name="Robideau G.P."/>
            <person name="Thines M."/>
            <person name="Win J."/>
            <person name="Zerillo M.M."/>
            <person name="Beakes G.W."/>
            <person name="Boore J.L."/>
            <person name="Busam D."/>
            <person name="Dumas B."/>
            <person name="Ferriera S."/>
            <person name="Fuerstenberg S.I."/>
            <person name="Gachon C.M."/>
            <person name="Gaulin E."/>
            <person name="Govers F."/>
            <person name="Grenville-Briggs L."/>
            <person name="Horner N."/>
            <person name="Hostetler J."/>
            <person name="Jiang R.H."/>
            <person name="Johnson J."/>
            <person name="Krajaejun T."/>
            <person name="Lin H."/>
            <person name="Meijer H.J."/>
            <person name="Moore B."/>
            <person name="Morris P."/>
            <person name="Phuntmart V."/>
            <person name="Puiu D."/>
            <person name="Shetty J."/>
            <person name="Stajich J.E."/>
            <person name="Tripathy S."/>
            <person name="Wawra S."/>
            <person name="van West P."/>
            <person name="Whitty B.R."/>
            <person name="Coutinho P.M."/>
            <person name="Henrissat B."/>
            <person name="Martin F."/>
            <person name="Thomas P.D."/>
            <person name="Tyler B.M."/>
            <person name="De Vries R.P."/>
            <person name="Kamoun S."/>
            <person name="Yandell M."/>
            <person name="Tisserat N."/>
            <person name="Buell C.R."/>
        </authorList>
    </citation>
    <scope>NUCLEOTIDE SEQUENCE</scope>
    <source>
        <strain evidence="7">DAOM:BR144</strain>
    </source>
</reference>
<reference evidence="7" key="2">
    <citation type="submission" date="2010-04" db="EMBL/GenBank/DDBJ databases">
        <authorList>
            <person name="Buell R."/>
            <person name="Hamilton J."/>
            <person name="Hostetler J."/>
        </authorList>
    </citation>
    <scope>NUCLEOTIDE SEQUENCE [LARGE SCALE GENOMIC DNA]</scope>
    <source>
        <strain evidence="7">DAOM:BR144</strain>
    </source>
</reference>
<keyword evidence="3" id="KW-0677">Repeat</keyword>
<dbReference type="GO" id="GO:0000922">
    <property type="term" value="C:spindle pole"/>
    <property type="evidence" value="ECO:0007669"/>
    <property type="project" value="TreeGrafter"/>
</dbReference>
<evidence type="ECO:0000256" key="5">
    <source>
        <dbReference type="SAM" id="Coils"/>
    </source>
</evidence>
<dbReference type="Pfam" id="PF00612">
    <property type="entry name" value="IQ"/>
    <property type="match status" value="5"/>
</dbReference>
<dbReference type="GO" id="GO:0005516">
    <property type="term" value="F:calmodulin binding"/>
    <property type="evidence" value="ECO:0007669"/>
    <property type="project" value="UniProtKB-KW"/>
</dbReference>
<evidence type="ECO:0008006" key="8">
    <source>
        <dbReference type="Google" id="ProtNLM"/>
    </source>
</evidence>
<dbReference type="InterPro" id="IPR051185">
    <property type="entry name" value="ASPM"/>
</dbReference>
<evidence type="ECO:0000256" key="4">
    <source>
        <dbReference type="ARBA" id="ARBA00022860"/>
    </source>
</evidence>
<reference evidence="6" key="3">
    <citation type="submission" date="2015-02" db="UniProtKB">
        <authorList>
            <consortium name="EnsemblProtists"/>
        </authorList>
    </citation>
    <scope>IDENTIFICATION</scope>
    <source>
        <strain evidence="6">DAOM BR144</strain>
    </source>
</reference>
<dbReference type="VEuPathDB" id="FungiDB:PYU1_G005591"/>
<dbReference type="GO" id="GO:0000278">
    <property type="term" value="P:mitotic cell cycle"/>
    <property type="evidence" value="ECO:0007669"/>
    <property type="project" value="TreeGrafter"/>
</dbReference>
<dbReference type="PANTHER" id="PTHR22706:SF1">
    <property type="entry name" value="ASSEMBLY FACTOR FOR SPINDLE MICROTUBULES"/>
    <property type="match status" value="1"/>
</dbReference>
<dbReference type="PROSITE" id="PS50096">
    <property type="entry name" value="IQ"/>
    <property type="match status" value="9"/>
</dbReference>
<evidence type="ECO:0000256" key="2">
    <source>
        <dbReference type="ARBA" id="ARBA00022490"/>
    </source>
</evidence>
<dbReference type="SMART" id="SM00015">
    <property type="entry name" value="IQ"/>
    <property type="match status" value="11"/>
</dbReference>
<organism evidence="6 7">
    <name type="scientific">Globisporangium ultimum (strain ATCC 200006 / CBS 805.95 / DAOM BR144)</name>
    <name type="common">Pythium ultimum</name>
    <dbReference type="NCBI Taxonomy" id="431595"/>
    <lineage>
        <taxon>Eukaryota</taxon>
        <taxon>Sar</taxon>
        <taxon>Stramenopiles</taxon>
        <taxon>Oomycota</taxon>
        <taxon>Peronosporomycetes</taxon>
        <taxon>Pythiales</taxon>
        <taxon>Pythiaceae</taxon>
        <taxon>Globisporangium</taxon>
    </lineage>
</organism>
<keyword evidence="4" id="KW-0112">Calmodulin-binding</keyword>
<dbReference type="HOGENOM" id="CLU_439748_0_0_1"/>
<keyword evidence="2" id="KW-0963">Cytoplasm</keyword>
<sequence>MIADEQAKPDQVHQHSTGYQKLFKNTESSFVKKYMKRKREYAHVALKLQRSVRMKAQGRVLREIFLRQRGALAFQRLFRGRRARKYVKAYFRVMTCAALIVQSVYRGHVSRRHTKALRQLMEASALAIQRVYQGYLARKYVRWVRQLENSAITVERVVRGFMARQRVKRIRLARFKVKVLIPSCIQIQRAWRGHRGRLLAKEKRQVREKLEVLHPAAVRIERVLRGYLARRLAKRFREATKAVLLIQKFWRSVRYYKRWMDLMELRRRHRMASKIGALGRGYVARKFIKREKRRRYFQFVLQPAAVNIQRIFRGYMVRKNLEDVRDHIEAAITLQQMWRKQSKIKTIQDKLRGFRAAIRNAKAAQIQRSYRCYRARQQLLYLWMSYQARYGKAAVAIQSAWRSHCSRVQLKEFRFCSLIERKARSLTQCKELREMIEFDMFDARADLKRVIKYKAKSLRRIKELKEMRLEWERRQPVVEKELSELTEEDLDRGWGEAFQTEKHILHYSLELSIEDILSRKQQVREYDAEVEDLRLELEDLERDLEECILDETMELETYREMEMKHAHTMFAEEKIRNVRYQRIRWRIKSDRKKIVLRQREDLQLIEKSSSKAASVRAWSTLV</sequence>
<evidence type="ECO:0000313" key="7">
    <source>
        <dbReference type="Proteomes" id="UP000019132"/>
    </source>
</evidence>
<dbReference type="GO" id="GO:0051295">
    <property type="term" value="P:establishment of meiotic spindle localization"/>
    <property type="evidence" value="ECO:0007669"/>
    <property type="project" value="TreeGrafter"/>
</dbReference>
<dbReference type="Proteomes" id="UP000019132">
    <property type="component" value="Unassembled WGS sequence"/>
</dbReference>
<evidence type="ECO:0000256" key="1">
    <source>
        <dbReference type="ARBA" id="ARBA00004496"/>
    </source>
</evidence>
<dbReference type="EnsemblProtists" id="PYU1_T005602">
    <property type="protein sequence ID" value="PYU1_T005602"/>
    <property type="gene ID" value="PYU1_G005591"/>
</dbReference>
<comment type="subcellular location">
    <subcellularLocation>
        <location evidence="1">Cytoplasm</location>
    </subcellularLocation>
</comment>
<dbReference type="GO" id="GO:0007051">
    <property type="term" value="P:spindle organization"/>
    <property type="evidence" value="ECO:0007669"/>
    <property type="project" value="TreeGrafter"/>
</dbReference>
<dbReference type="eggNOG" id="ENOG502RJ48">
    <property type="taxonomic scope" value="Eukaryota"/>
</dbReference>
<dbReference type="STRING" id="431595.K3WKW0"/>
<dbReference type="InParanoid" id="K3WKW0"/>